<name>A0ABZ0CVK0_9BURK</name>
<dbReference type="RefSeq" id="WP_316699029.1">
    <property type="nucleotide sequence ID" value="NZ_CP136336.1"/>
</dbReference>
<gene>
    <name evidence="1" type="ORF">RXV79_16590</name>
</gene>
<proteinExistence type="predicted"/>
<accession>A0ABZ0CVK0</accession>
<protein>
    <submittedName>
        <fullName evidence="1">Winged helix-turn-helix domain-containing protein</fullName>
    </submittedName>
</protein>
<dbReference type="EMBL" id="CP136336">
    <property type="protein sequence ID" value="WOB06539.1"/>
    <property type="molecule type" value="Genomic_DNA"/>
</dbReference>
<dbReference type="Proteomes" id="UP001303946">
    <property type="component" value="Chromosome"/>
</dbReference>
<organism evidence="1 2">
    <name type="scientific">Piscinibacter gummiphilus</name>
    <dbReference type="NCBI Taxonomy" id="946333"/>
    <lineage>
        <taxon>Bacteria</taxon>
        <taxon>Pseudomonadati</taxon>
        <taxon>Pseudomonadota</taxon>
        <taxon>Betaproteobacteria</taxon>
        <taxon>Burkholderiales</taxon>
        <taxon>Sphaerotilaceae</taxon>
        <taxon>Piscinibacter</taxon>
    </lineage>
</organism>
<sequence length="130" mass="14530">MTVSKIISALERCGQMSQAELRKETGLGQNSVNSTIGRLHSYNWRDDVEYSVHIADWTHEAEGTDRKYPRAVYKLGHGIDKPKPKPPSKQQVWRDWRARQKAKAASVFVAGIGHRRRASTMKAGAEAASA</sequence>
<keyword evidence="2" id="KW-1185">Reference proteome</keyword>
<reference evidence="1 2" key="1">
    <citation type="submission" date="2023-10" db="EMBL/GenBank/DDBJ databases">
        <title>Bacteria for the degradation of biodegradable plastic PBAT(Polybutylene adipate terephthalate).</title>
        <authorList>
            <person name="Weon H.-Y."/>
            <person name="Yeon J."/>
        </authorList>
    </citation>
    <scope>NUCLEOTIDE SEQUENCE [LARGE SCALE GENOMIC DNA]</scope>
    <source>
        <strain evidence="1 2">SBD 7-3</strain>
    </source>
</reference>
<evidence type="ECO:0000313" key="2">
    <source>
        <dbReference type="Proteomes" id="UP001303946"/>
    </source>
</evidence>
<evidence type="ECO:0000313" key="1">
    <source>
        <dbReference type="EMBL" id="WOB06539.1"/>
    </source>
</evidence>